<accession>A0A841K9J7</accession>
<feature type="domain" description="tRNA/rRNA methyltransferase SpoU type" evidence="3">
    <location>
        <begin position="141"/>
        <end position="280"/>
    </location>
</feature>
<evidence type="ECO:0000313" key="5">
    <source>
        <dbReference type="Proteomes" id="UP000588017"/>
    </source>
</evidence>
<dbReference type="GO" id="GO:0006396">
    <property type="term" value="P:RNA processing"/>
    <property type="evidence" value="ECO:0007669"/>
    <property type="project" value="InterPro"/>
</dbReference>
<dbReference type="InterPro" id="IPR029028">
    <property type="entry name" value="Alpha/beta_knot_MTases"/>
</dbReference>
<keyword evidence="1 4" id="KW-0489">Methyltransferase</keyword>
<dbReference type="PANTHER" id="PTHR43191">
    <property type="entry name" value="RRNA METHYLTRANSFERASE 3"/>
    <property type="match status" value="1"/>
</dbReference>
<gene>
    <name evidence="4" type="ORF">HNQ73_003188</name>
</gene>
<dbReference type="InterPro" id="IPR001537">
    <property type="entry name" value="SpoU_MeTrfase"/>
</dbReference>
<dbReference type="InterPro" id="IPR029026">
    <property type="entry name" value="tRNA_m1G_MTases_N"/>
</dbReference>
<protein>
    <submittedName>
        <fullName evidence="4">tRNA G18 (Ribose-2'-O)-methylase SpoU</fullName>
    </submittedName>
</protein>
<proteinExistence type="predicted"/>
<dbReference type="Proteomes" id="UP000588017">
    <property type="component" value="Unassembled WGS sequence"/>
</dbReference>
<dbReference type="InterPro" id="IPR029064">
    <property type="entry name" value="Ribosomal_eL30-like_sf"/>
</dbReference>
<dbReference type="InterPro" id="IPR051259">
    <property type="entry name" value="rRNA_Methyltransferase"/>
</dbReference>
<evidence type="ECO:0000256" key="1">
    <source>
        <dbReference type="ARBA" id="ARBA00022603"/>
    </source>
</evidence>
<evidence type="ECO:0000313" key="4">
    <source>
        <dbReference type="EMBL" id="MBB6169538.1"/>
    </source>
</evidence>
<dbReference type="Pfam" id="PF00588">
    <property type="entry name" value="SpoU_methylase"/>
    <property type="match status" value="1"/>
</dbReference>
<dbReference type="PANTHER" id="PTHR43191:SF12">
    <property type="entry name" value="RRNA METHYLASE"/>
    <property type="match status" value="1"/>
</dbReference>
<comment type="caution">
    <text evidence="4">The sequence shown here is derived from an EMBL/GenBank/DDBJ whole genome shotgun (WGS) entry which is preliminary data.</text>
</comment>
<evidence type="ECO:0000256" key="2">
    <source>
        <dbReference type="ARBA" id="ARBA00022679"/>
    </source>
</evidence>
<dbReference type="EMBL" id="JACHEH010000008">
    <property type="protein sequence ID" value="MBB6169538.1"/>
    <property type="molecule type" value="Genomic_DNA"/>
</dbReference>
<dbReference type="Gene3D" id="3.30.1330.30">
    <property type="match status" value="1"/>
</dbReference>
<dbReference type="SUPFAM" id="SSF75217">
    <property type="entry name" value="alpha/beta knot"/>
    <property type="match status" value="1"/>
</dbReference>
<keyword evidence="5" id="KW-1185">Reference proteome</keyword>
<dbReference type="AlphaFoldDB" id="A0A841K9J7"/>
<dbReference type="RefSeq" id="WP_183336029.1">
    <property type="nucleotide sequence ID" value="NZ_BMHX01000008.1"/>
</dbReference>
<keyword evidence="2" id="KW-0808">Transferase</keyword>
<dbReference type="GO" id="GO:0008173">
    <property type="term" value="F:RNA methyltransferase activity"/>
    <property type="evidence" value="ECO:0007669"/>
    <property type="project" value="InterPro"/>
</dbReference>
<dbReference type="GO" id="GO:0032259">
    <property type="term" value="P:methylation"/>
    <property type="evidence" value="ECO:0007669"/>
    <property type="project" value="UniProtKB-KW"/>
</dbReference>
<dbReference type="GO" id="GO:0003723">
    <property type="term" value="F:RNA binding"/>
    <property type="evidence" value="ECO:0007669"/>
    <property type="project" value="InterPro"/>
</dbReference>
<evidence type="ECO:0000259" key="3">
    <source>
        <dbReference type="Pfam" id="PF00588"/>
    </source>
</evidence>
<dbReference type="Gene3D" id="3.40.1280.10">
    <property type="match status" value="1"/>
</dbReference>
<name>A0A841K9J7_9HYPH</name>
<dbReference type="CDD" id="cd18095">
    <property type="entry name" value="SpoU-like_rRNA-MTase"/>
    <property type="match status" value="1"/>
</dbReference>
<dbReference type="SUPFAM" id="SSF55315">
    <property type="entry name" value="L30e-like"/>
    <property type="match status" value="1"/>
</dbReference>
<reference evidence="4 5" key="1">
    <citation type="submission" date="2020-08" db="EMBL/GenBank/DDBJ databases">
        <title>Genomic Encyclopedia of Type Strains, Phase IV (KMG-IV): sequencing the most valuable type-strain genomes for metagenomic binning, comparative biology and taxonomic classification.</title>
        <authorList>
            <person name="Goeker M."/>
        </authorList>
    </citation>
    <scope>NUCLEOTIDE SEQUENCE [LARGE SCALE GENOMIC DNA]</scope>
    <source>
        <strain evidence="4 5">DSM 101465</strain>
    </source>
</reference>
<sequence>MHPGAWLATAAVRATQEPPVVEVIDIVDAGDPRIDAYRDVRERDLVGRQGHFIAEGEVVLRVLLTRAAARTRSLLVAANRFDSLSDLLALVPAGVPVYRAAPAVMDAIVGFHIHRGILALGERAPLPPAADLLARLPAEALVVVGLGIANHDNVGGIFRNAAAFGAAAVLLDAVSCDPLYRKAIRVSVGASLVVPTARIGRNEDVVALLEENGFAPFALSPSGATPLAELARPARAAILLGAEGPGLPSDVMARTSTVSIPMAKGFDSLNVATTSGIVLYHLSQAARPLGRGEGVPLAS</sequence>
<organism evidence="4 5">
    <name type="scientific">Chelatococcus composti</name>
    <dbReference type="NCBI Taxonomy" id="1743235"/>
    <lineage>
        <taxon>Bacteria</taxon>
        <taxon>Pseudomonadati</taxon>
        <taxon>Pseudomonadota</taxon>
        <taxon>Alphaproteobacteria</taxon>
        <taxon>Hyphomicrobiales</taxon>
        <taxon>Chelatococcaceae</taxon>
        <taxon>Chelatococcus</taxon>
    </lineage>
</organism>